<evidence type="ECO:0000256" key="4">
    <source>
        <dbReference type="ARBA" id="ARBA00023136"/>
    </source>
</evidence>
<proteinExistence type="predicted"/>
<evidence type="ECO:0000256" key="3">
    <source>
        <dbReference type="ARBA" id="ARBA00022989"/>
    </source>
</evidence>
<evidence type="ECO:0000313" key="8">
    <source>
        <dbReference type="Proteomes" id="UP000293360"/>
    </source>
</evidence>
<dbReference type="Proteomes" id="UP000293360">
    <property type="component" value="Unassembled WGS sequence"/>
</dbReference>
<feature type="transmembrane region" description="Helical" evidence="6">
    <location>
        <begin position="209"/>
        <end position="237"/>
    </location>
</feature>
<dbReference type="GO" id="GO:0030026">
    <property type="term" value="P:intracellular manganese ion homeostasis"/>
    <property type="evidence" value="ECO:0007669"/>
    <property type="project" value="TreeGrafter"/>
</dbReference>
<keyword evidence="3 6" id="KW-1133">Transmembrane helix</keyword>
<feature type="compositionally biased region" description="Polar residues" evidence="5">
    <location>
        <begin position="16"/>
        <end position="33"/>
    </location>
</feature>
<dbReference type="GO" id="GO:0034755">
    <property type="term" value="P:iron ion transmembrane transport"/>
    <property type="evidence" value="ECO:0007669"/>
    <property type="project" value="TreeGrafter"/>
</dbReference>
<feature type="region of interest" description="Disordered" evidence="5">
    <location>
        <begin position="1"/>
        <end position="114"/>
    </location>
</feature>
<dbReference type="PRINTS" id="PR00447">
    <property type="entry name" value="NATRESASSCMP"/>
</dbReference>
<dbReference type="InterPro" id="IPR001046">
    <property type="entry name" value="NRAMP_fam"/>
</dbReference>
<evidence type="ECO:0000256" key="6">
    <source>
        <dbReference type="SAM" id="Phobius"/>
    </source>
</evidence>
<dbReference type="GO" id="GO:0005384">
    <property type="term" value="F:manganese ion transmembrane transporter activity"/>
    <property type="evidence" value="ECO:0007669"/>
    <property type="project" value="TreeGrafter"/>
</dbReference>
<feature type="transmembrane region" description="Helical" evidence="6">
    <location>
        <begin position="276"/>
        <end position="298"/>
    </location>
</feature>
<dbReference type="NCBIfam" id="TIGR01197">
    <property type="entry name" value="nramp"/>
    <property type="match status" value="1"/>
</dbReference>
<gene>
    <name evidence="7" type="ORF">DL764_010410</name>
</gene>
<dbReference type="NCBIfam" id="NF037982">
    <property type="entry name" value="Nramp_1"/>
    <property type="match status" value="1"/>
</dbReference>
<feature type="region of interest" description="Disordered" evidence="5">
    <location>
        <begin position="572"/>
        <end position="600"/>
    </location>
</feature>
<evidence type="ECO:0000256" key="2">
    <source>
        <dbReference type="ARBA" id="ARBA00022692"/>
    </source>
</evidence>
<dbReference type="PANTHER" id="PTHR11706:SF101">
    <property type="entry name" value="MANGANESE TRANSPORTER SMF1"/>
    <property type="match status" value="1"/>
</dbReference>
<dbReference type="STRING" id="155417.A0A4Q4SUF1"/>
<feature type="transmembrane region" description="Helical" evidence="6">
    <location>
        <begin position="128"/>
        <end position="149"/>
    </location>
</feature>
<evidence type="ECO:0000256" key="5">
    <source>
        <dbReference type="SAM" id="MobiDB-lite"/>
    </source>
</evidence>
<reference evidence="7 8" key="1">
    <citation type="submission" date="2018-06" db="EMBL/GenBank/DDBJ databases">
        <title>Complete Genomes of Monosporascus.</title>
        <authorList>
            <person name="Robinson A.J."/>
            <person name="Natvig D.O."/>
        </authorList>
    </citation>
    <scope>NUCLEOTIDE SEQUENCE [LARGE SCALE GENOMIC DNA]</scope>
    <source>
        <strain evidence="7 8">CBS 110550</strain>
    </source>
</reference>
<feature type="transmembrane region" description="Helical" evidence="6">
    <location>
        <begin position="403"/>
        <end position="426"/>
    </location>
</feature>
<organism evidence="7 8">
    <name type="scientific">Monosporascus ibericus</name>
    <dbReference type="NCBI Taxonomy" id="155417"/>
    <lineage>
        <taxon>Eukaryota</taxon>
        <taxon>Fungi</taxon>
        <taxon>Dikarya</taxon>
        <taxon>Ascomycota</taxon>
        <taxon>Pezizomycotina</taxon>
        <taxon>Sordariomycetes</taxon>
        <taxon>Xylariomycetidae</taxon>
        <taxon>Xylariales</taxon>
        <taxon>Xylariales incertae sedis</taxon>
        <taxon>Monosporascus</taxon>
    </lineage>
</organism>
<dbReference type="OrthoDB" id="409173at2759"/>
<feature type="compositionally biased region" description="Basic and acidic residues" evidence="5">
    <location>
        <begin position="38"/>
        <end position="48"/>
    </location>
</feature>
<dbReference type="PANTHER" id="PTHR11706">
    <property type="entry name" value="SOLUTE CARRIER PROTEIN FAMILY 11 MEMBER"/>
    <property type="match status" value="1"/>
</dbReference>
<feature type="transmembrane region" description="Helical" evidence="6">
    <location>
        <begin position="243"/>
        <end position="264"/>
    </location>
</feature>
<evidence type="ECO:0000256" key="1">
    <source>
        <dbReference type="ARBA" id="ARBA00004141"/>
    </source>
</evidence>
<dbReference type="GO" id="GO:0005886">
    <property type="term" value="C:plasma membrane"/>
    <property type="evidence" value="ECO:0007669"/>
    <property type="project" value="TreeGrafter"/>
</dbReference>
<keyword evidence="2 6" id="KW-0812">Transmembrane</keyword>
<evidence type="ECO:0000313" key="7">
    <source>
        <dbReference type="EMBL" id="RYO75527.1"/>
    </source>
</evidence>
<feature type="transmembrane region" description="Helical" evidence="6">
    <location>
        <begin position="528"/>
        <end position="547"/>
    </location>
</feature>
<dbReference type="Pfam" id="PF01566">
    <property type="entry name" value="Nramp"/>
    <property type="match status" value="1"/>
</dbReference>
<keyword evidence="8" id="KW-1185">Reference proteome</keyword>
<comment type="subcellular location">
    <subcellularLocation>
        <location evidence="1">Membrane</location>
        <topology evidence="1">Multi-pass membrane protein</topology>
    </subcellularLocation>
</comment>
<dbReference type="EMBL" id="QJNU01001563">
    <property type="protein sequence ID" value="RYO75527.1"/>
    <property type="molecule type" value="Genomic_DNA"/>
</dbReference>
<keyword evidence="4 6" id="KW-0472">Membrane</keyword>
<protein>
    <recommendedName>
        <fullName evidence="9">Manganese transporter</fullName>
    </recommendedName>
</protein>
<accession>A0A4Q4SUF1</accession>
<name>A0A4Q4SUF1_9PEZI</name>
<feature type="transmembrane region" description="Helical" evidence="6">
    <location>
        <begin position="497"/>
        <end position="516"/>
    </location>
</feature>
<sequence>MNKTSRTDEPLEGDGFNQSPNAMSNDLVTNQDLNGIANHREQRGRDARSTINSGQITAEETQTAVEEEDGPAVHNRQGPADPHRDAAAGQPPADRWVPPSPLDDAAPNGSPAAVAGSLRGPKSWLDQLRNVIVTFGKFVGPGFMVSVAYIDPGNYATGITAGASYRFRLLFVILVSNLIAIFLQNLSIKLGTVTGLNLAEACRAFLPRWLNYFLYFMAEAAIIATDIAEVIGTAIALNLLIPQLPLVAGCALSILDVMLILVFYRPQGSMRGLRAFESFVMLLVLAVVVCFCIQLSLIENVSAGEVFKGYLPNDSVTESQGLLQACGILGATVMPHSLYLGSGIVQSRLRDYDAKRGLLPTEGDPSAAGALEEDDGRSGTKTYYVPSLAAIKHSLKYSYAETAISLFTFALFVNSAILIVAGASLYRNADASAAADDGDIFGIHALLRTSLGPAAATVFALALLFSGVSAGIVCTIAGQMVCEGALRWRVRPWLRRLVTRSISVLPSIAIAAGAQGRGRLNAALNGSQVALSVVLPFVSAPLIYFTCAKRHMRVQPGTARFVVEGTDDGYGGGEKRRRHRVTVDDVEGTGDGGNGTSDDAVTTQLRGAGPAICMANKWWTAAFGVTVWLLIVVMNVANIVLLGLGK</sequence>
<feature type="transmembrane region" description="Helical" evidence="6">
    <location>
        <begin position="321"/>
        <end position="340"/>
    </location>
</feature>
<feature type="transmembrane region" description="Helical" evidence="6">
    <location>
        <begin position="169"/>
        <end position="188"/>
    </location>
</feature>
<dbReference type="GO" id="GO:0015086">
    <property type="term" value="F:cadmium ion transmembrane transporter activity"/>
    <property type="evidence" value="ECO:0007669"/>
    <property type="project" value="TreeGrafter"/>
</dbReference>
<comment type="caution">
    <text evidence="7">The sequence shown here is derived from an EMBL/GenBank/DDBJ whole genome shotgun (WGS) entry which is preliminary data.</text>
</comment>
<feature type="transmembrane region" description="Helical" evidence="6">
    <location>
        <begin position="454"/>
        <end position="477"/>
    </location>
</feature>
<feature type="transmembrane region" description="Helical" evidence="6">
    <location>
        <begin position="618"/>
        <end position="644"/>
    </location>
</feature>
<dbReference type="AlphaFoldDB" id="A0A4Q4SUF1"/>
<evidence type="ECO:0008006" key="9">
    <source>
        <dbReference type="Google" id="ProtNLM"/>
    </source>
</evidence>